<feature type="non-terminal residue" evidence="2">
    <location>
        <position position="176"/>
    </location>
</feature>
<dbReference type="AlphaFoldDB" id="A0A6H5FXM9"/>
<gene>
    <name evidence="2" type="ORF">NTEN_LOCUS1383</name>
</gene>
<organism evidence="2 3">
    <name type="scientific">Nesidiocoris tenuis</name>
    <dbReference type="NCBI Taxonomy" id="355587"/>
    <lineage>
        <taxon>Eukaryota</taxon>
        <taxon>Metazoa</taxon>
        <taxon>Ecdysozoa</taxon>
        <taxon>Arthropoda</taxon>
        <taxon>Hexapoda</taxon>
        <taxon>Insecta</taxon>
        <taxon>Pterygota</taxon>
        <taxon>Neoptera</taxon>
        <taxon>Paraneoptera</taxon>
        <taxon>Hemiptera</taxon>
        <taxon>Heteroptera</taxon>
        <taxon>Panheteroptera</taxon>
        <taxon>Cimicomorpha</taxon>
        <taxon>Miridae</taxon>
        <taxon>Dicyphina</taxon>
        <taxon>Nesidiocoris</taxon>
    </lineage>
</organism>
<evidence type="ECO:0000313" key="2">
    <source>
        <dbReference type="EMBL" id="CAA9994567.1"/>
    </source>
</evidence>
<accession>A0A6H5FXM9</accession>
<keyword evidence="3" id="KW-1185">Reference proteome</keyword>
<reference evidence="2 3" key="1">
    <citation type="submission" date="2020-02" db="EMBL/GenBank/DDBJ databases">
        <authorList>
            <person name="Ferguson B K."/>
        </authorList>
    </citation>
    <scope>NUCLEOTIDE SEQUENCE [LARGE SCALE GENOMIC DNA]</scope>
</reference>
<evidence type="ECO:0000313" key="3">
    <source>
        <dbReference type="Proteomes" id="UP000479000"/>
    </source>
</evidence>
<proteinExistence type="predicted"/>
<feature type="region of interest" description="Disordered" evidence="1">
    <location>
        <begin position="150"/>
        <end position="176"/>
    </location>
</feature>
<dbReference type="Proteomes" id="UP000479000">
    <property type="component" value="Unassembled WGS sequence"/>
</dbReference>
<name>A0A6H5FXM9_9HEMI</name>
<protein>
    <submittedName>
        <fullName evidence="2">Uncharacterized protein</fullName>
    </submittedName>
</protein>
<sequence>VNGSIVIVLKSRIGTELQKKLFLIHIYSESLPEQVSKIVKKNLCIHMEVLGVSKPEEHSNLLNTTCIEVSGGPSESKLATLNLIDELGRRFIVRNARNHRDANAIRSPTEAHDILNQKTRTKRLSVWEHCMIGATSQSTENNTYNLNSALGSAEKKERPEETSEPSRAAASLIRGH</sequence>
<dbReference type="EMBL" id="CADCXU010002004">
    <property type="protein sequence ID" value="CAA9994567.1"/>
    <property type="molecule type" value="Genomic_DNA"/>
</dbReference>
<evidence type="ECO:0000256" key="1">
    <source>
        <dbReference type="SAM" id="MobiDB-lite"/>
    </source>
</evidence>
<feature type="non-terminal residue" evidence="2">
    <location>
        <position position="1"/>
    </location>
</feature>
<dbReference type="OrthoDB" id="6416577at2759"/>